<accession>A0A2R6QEV1</accession>
<proteinExistence type="predicted"/>
<evidence type="ECO:0000313" key="3">
    <source>
        <dbReference type="Proteomes" id="UP000186601"/>
    </source>
</evidence>
<protein>
    <submittedName>
        <fullName evidence="2">Uncharacterized protein</fullName>
    </submittedName>
</protein>
<gene>
    <name evidence="2" type="ORF">PHLCEN_2v3535</name>
</gene>
<dbReference type="EMBL" id="MLYV02000355">
    <property type="protein sequence ID" value="PSS06858.1"/>
    <property type="molecule type" value="Genomic_DNA"/>
</dbReference>
<name>A0A2R6QEV1_9APHY</name>
<feature type="compositionally biased region" description="Low complexity" evidence="1">
    <location>
        <begin position="170"/>
        <end position="184"/>
    </location>
</feature>
<keyword evidence="3" id="KW-1185">Reference proteome</keyword>
<feature type="compositionally biased region" description="Basic and acidic residues" evidence="1">
    <location>
        <begin position="42"/>
        <end position="51"/>
    </location>
</feature>
<dbReference type="Proteomes" id="UP000186601">
    <property type="component" value="Unassembled WGS sequence"/>
</dbReference>
<feature type="compositionally biased region" description="Basic and acidic residues" evidence="1">
    <location>
        <begin position="58"/>
        <end position="82"/>
    </location>
</feature>
<feature type="compositionally biased region" description="Polar residues" evidence="1">
    <location>
        <begin position="143"/>
        <end position="169"/>
    </location>
</feature>
<feature type="region of interest" description="Disordered" evidence="1">
    <location>
        <begin position="1"/>
        <end position="231"/>
    </location>
</feature>
<dbReference type="AlphaFoldDB" id="A0A2R6QEV1"/>
<reference evidence="2 3" key="1">
    <citation type="submission" date="2018-02" db="EMBL/GenBank/DDBJ databases">
        <title>Genome sequence of the basidiomycete white-rot fungus Phlebia centrifuga.</title>
        <authorList>
            <person name="Granchi Z."/>
            <person name="Peng M."/>
            <person name="de Vries R.P."/>
            <person name="Hilden K."/>
            <person name="Makela M.R."/>
            <person name="Grigoriev I."/>
            <person name="Riley R."/>
        </authorList>
    </citation>
    <scope>NUCLEOTIDE SEQUENCE [LARGE SCALE GENOMIC DNA]</scope>
    <source>
        <strain evidence="2 3">FBCC195</strain>
    </source>
</reference>
<sequence length="231" mass="25796">MPRSRRVLSSDESGSEDEAANVNSKKANKKSLHIAGETPIETTKRVHKATEKQLYSDTRVEQAKENEQGKQIKKLQHELDRLKKQKRTAQHTNNNDSSRLGDKGMSDLPPESEEEDNYVSPFQSRGVVEVKAPAKKKLAWLSHRQSTRGSSPEAALSSSRDISPHSRGQPSTHSSSRISIATSPPRSPSPPHEDEPSRRRSRSPAANQQINDQRGRSPAPILNIERQAHQR</sequence>
<comment type="caution">
    <text evidence="2">The sequence shown here is derived from an EMBL/GenBank/DDBJ whole genome shotgun (WGS) entry which is preliminary data.</text>
</comment>
<evidence type="ECO:0000313" key="2">
    <source>
        <dbReference type="EMBL" id="PSS06858.1"/>
    </source>
</evidence>
<organism evidence="2 3">
    <name type="scientific">Hermanssonia centrifuga</name>
    <dbReference type="NCBI Taxonomy" id="98765"/>
    <lineage>
        <taxon>Eukaryota</taxon>
        <taxon>Fungi</taxon>
        <taxon>Dikarya</taxon>
        <taxon>Basidiomycota</taxon>
        <taxon>Agaricomycotina</taxon>
        <taxon>Agaricomycetes</taxon>
        <taxon>Polyporales</taxon>
        <taxon>Meruliaceae</taxon>
        <taxon>Hermanssonia</taxon>
    </lineage>
</organism>
<evidence type="ECO:0000256" key="1">
    <source>
        <dbReference type="SAM" id="MobiDB-lite"/>
    </source>
</evidence>